<feature type="transmembrane region" description="Helical" evidence="2">
    <location>
        <begin position="17"/>
        <end position="35"/>
    </location>
</feature>
<dbReference type="PANTHER" id="PTHR15032:SF4">
    <property type="entry name" value="N-ACYL-PHOSPHATIDYLETHANOLAMINE-HYDROLYZING PHOSPHOLIPASE D"/>
    <property type="match status" value="1"/>
</dbReference>
<dbReference type="InterPro" id="IPR036866">
    <property type="entry name" value="RibonucZ/Hydroxyglut_hydro"/>
</dbReference>
<reference evidence="5" key="1">
    <citation type="journal article" date="2016" name="Genome Announc.">
        <title>Genome sequences of three species of Hanseniaspora isolated from spontaneous wine fermentations.</title>
        <authorList>
            <person name="Sternes P.R."/>
            <person name="Lee D."/>
            <person name="Kutyna D.R."/>
            <person name="Borneman A.R."/>
        </authorList>
    </citation>
    <scope>NUCLEOTIDE SEQUENCE [LARGE SCALE GENOMIC DNA]</scope>
    <source>
        <strain evidence="5">AWRI3579</strain>
    </source>
</reference>
<keyword evidence="5" id="KW-1185">Reference proteome</keyword>
<dbReference type="AlphaFoldDB" id="A0A1E5R8A3"/>
<dbReference type="InterPro" id="IPR001279">
    <property type="entry name" value="Metallo-B-lactamas"/>
</dbReference>
<organism evidence="4 5">
    <name type="scientific">Hanseniaspora osmophila</name>
    <dbReference type="NCBI Taxonomy" id="56408"/>
    <lineage>
        <taxon>Eukaryota</taxon>
        <taxon>Fungi</taxon>
        <taxon>Dikarya</taxon>
        <taxon>Ascomycota</taxon>
        <taxon>Saccharomycotina</taxon>
        <taxon>Saccharomycetes</taxon>
        <taxon>Saccharomycodales</taxon>
        <taxon>Saccharomycodaceae</taxon>
        <taxon>Hanseniaspora</taxon>
    </lineage>
</organism>
<dbReference type="GO" id="GO:0005737">
    <property type="term" value="C:cytoplasm"/>
    <property type="evidence" value="ECO:0007669"/>
    <property type="project" value="TreeGrafter"/>
</dbReference>
<evidence type="ECO:0000313" key="4">
    <source>
        <dbReference type="EMBL" id="OEJ83118.1"/>
    </source>
</evidence>
<dbReference type="SUPFAM" id="SSF56281">
    <property type="entry name" value="Metallo-hydrolase/oxidoreductase"/>
    <property type="match status" value="1"/>
</dbReference>
<dbReference type="STRING" id="56408.A0A1E5R8A3"/>
<dbReference type="Gene3D" id="3.60.15.10">
    <property type="entry name" value="Ribonuclease Z/Hydroxyacylglutathione hydrolase-like"/>
    <property type="match status" value="1"/>
</dbReference>
<dbReference type="GO" id="GO:0008270">
    <property type="term" value="F:zinc ion binding"/>
    <property type="evidence" value="ECO:0007669"/>
    <property type="project" value="InterPro"/>
</dbReference>
<feature type="domain" description="Metallo-beta-lactamase" evidence="3">
    <location>
        <begin position="194"/>
        <end position="417"/>
    </location>
</feature>
<keyword evidence="2" id="KW-0472">Membrane</keyword>
<feature type="region of interest" description="Disordered" evidence="1">
    <location>
        <begin position="140"/>
        <end position="166"/>
    </location>
</feature>
<gene>
    <name evidence="4" type="ORF">AWRI3579_g3330</name>
</gene>
<dbReference type="Pfam" id="PF12706">
    <property type="entry name" value="Lactamase_B_2"/>
    <property type="match status" value="1"/>
</dbReference>
<dbReference type="EMBL" id="LPNM01000009">
    <property type="protein sequence ID" value="OEJ83118.1"/>
    <property type="molecule type" value="Genomic_DNA"/>
</dbReference>
<dbReference type="GO" id="GO:0070291">
    <property type="term" value="P:N-acylethanolamine metabolic process"/>
    <property type="evidence" value="ECO:0007669"/>
    <property type="project" value="TreeGrafter"/>
</dbReference>
<evidence type="ECO:0000313" key="5">
    <source>
        <dbReference type="Proteomes" id="UP000095728"/>
    </source>
</evidence>
<dbReference type="OrthoDB" id="332863at2759"/>
<dbReference type="PANTHER" id="PTHR15032">
    <property type="entry name" value="N-ACYL-PHOSPHATIDYLETHANOLAMINE-HYDROLYZING PHOSPHOLIPASE D"/>
    <property type="match status" value="1"/>
</dbReference>
<keyword evidence="2" id="KW-1133">Transmembrane helix</keyword>
<comment type="caution">
    <text evidence="4">The sequence shown here is derived from an EMBL/GenBank/DDBJ whole genome shotgun (WGS) entry which is preliminary data.</text>
</comment>
<evidence type="ECO:0000256" key="2">
    <source>
        <dbReference type="SAM" id="Phobius"/>
    </source>
</evidence>
<protein>
    <submittedName>
        <fullName evidence="4">N-acyl-phosphatidylethanolamine-hydrolyzing phospholipase D, mitochondrial</fullName>
    </submittedName>
</protein>
<dbReference type="InterPro" id="IPR024884">
    <property type="entry name" value="NAPE-PLD"/>
</dbReference>
<evidence type="ECO:0000256" key="1">
    <source>
        <dbReference type="SAM" id="MobiDB-lite"/>
    </source>
</evidence>
<proteinExistence type="predicted"/>
<dbReference type="GO" id="GO:0070292">
    <property type="term" value="P:N-acylphosphatidylethanolamine metabolic process"/>
    <property type="evidence" value="ECO:0007669"/>
    <property type="project" value="TreeGrafter"/>
</dbReference>
<dbReference type="PIRSF" id="PIRSF038896">
    <property type="entry name" value="NAPE-PLD"/>
    <property type="match status" value="1"/>
</dbReference>
<dbReference type="InParanoid" id="A0A1E5R8A3"/>
<dbReference type="Proteomes" id="UP000095728">
    <property type="component" value="Unassembled WGS sequence"/>
</dbReference>
<evidence type="ECO:0000259" key="3">
    <source>
        <dbReference type="Pfam" id="PF12706"/>
    </source>
</evidence>
<keyword evidence="2" id="KW-0812">Transmembrane</keyword>
<name>A0A1E5R8A3_9ASCO</name>
<dbReference type="GO" id="GO:0070290">
    <property type="term" value="F:N-acylphosphatidylethanolamine-specific phospholipase D activity"/>
    <property type="evidence" value="ECO:0007669"/>
    <property type="project" value="InterPro"/>
</dbReference>
<dbReference type="FunCoup" id="A0A1E5R8A3">
    <property type="interactions" value="52"/>
</dbReference>
<sequence>MPANARSFRRLRAFGKYSFFGILVPYSGYALYITLNSNKEITKRQQLYKNGNDVADSKDSLFAKYTPLKILGRYENPFEEYRIQTLYEFFFNRFVELFETNRGGIPKTSARMEELMPVHKPTWVVQGQIQEDRIVHSEILDRSGSDNRGKSELDGNESGSKDDKKTIPSPCKVMDVTWLGQSCTYIIYENRFKVLLDPLFSDFLINEKFGPQRITRLPCAIEDVPVPDMILVSHNHPDHLDEKSLRHFNSVKSSTTKRNININKNKNKAALRKPPLWVVPHGMGKYMDSFQISNYQELSWWESLKLTTERGHSYFVHCTPTMHWSGRNLIDTNESLWCSYLVATKSNTNLFYHAGDTGYVHDLFRIIKENYGRTQLGILPCGQYCPQWHQRPRHISPEEVLRIMKDMQCTQVLGVHWGTFLLSGEYFREPKEKLETLAQWKGLDPQNCYCPELGKTTRFEIKQEADQVR</sequence>
<accession>A0A1E5R8A3</accession>